<dbReference type="AlphaFoldDB" id="A0A1F5JYD3"/>
<keyword evidence="5 8" id="KW-0812">Transmembrane</keyword>
<keyword evidence="6 8" id="KW-1133">Transmembrane helix</keyword>
<dbReference type="Proteomes" id="UP000177258">
    <property type="component" value="Unassembled WGS sequence"/>
</dbReference>
<evidence type="ECO:0000256" key="4">
    <source>
        <dbReference type="ARBA" id="ARBA00022679"/>
    </source>
</evidence>
<feature type="transmembrane region" description="Helical" evidence="8">
    <location>
        <begin position="63"/>
        <end position="81"/>
    </location>
</feature>
<evidence type="ECO:0000256" key="7">
    <source>
        <dbReference type="ARBA" id="ARBA00023136"/>
    </source>
</evidence>
<feature type="transmembrane region" description="Helical" evidence="8">
    <location>
        <begin position="349"/>
        <end position="367"/>
    </location>
</feature>
<feature type="transmembrane region" description="Helical" evidence="8">
    <location>
        <begin position="294"/>
        <end position="312"/>
    </location>
</feature>
<comment type="subcellular location">
    <subcellularLocation>
        <location evidence="1">Cell membrane</location>
        <topology evidence="1">Multi-pass membrane protein</topology>
    </subcellularLocation>
</comment>
<dbReference type="EMBL" id="MFDB01000008">
    <property type="protein sequence ID" value="OGE33540.1"/>
    <property type="molecule type" value="Genomic_DNA"/>
</dbReference>
<feature type="domain" description="Glycosyltransferase RgtA/B/C/D-like" evidence="9">
    <location>
        <begin position="68"/>
        <end position="221"/>
    </location>
</feature>
<feature type="transmembrane region" description="Helical" evidence="8">
    <location>
        <begin position="374"/>
        <end position="396"/>
    </location>
</feature>
<dbReference type="GO" id="GO:0005886">
    <property type="term" value="C:plasma membrane"/>
    <property type="evidence" value="ECO:0007669"/>
    <property type="project" value="UniProtKB-SubCell"/>
</dbReference>
<dbReference type="GO" id="GO:0016763">
    <property type="term" value="F:pentosyltransferase activity"/>
    <property type="evidence" value="ECO:0007669"/>
    <property type="project" value="TreeGrafter"/>
</dbReference>
<feature type="transmembrane region" description="Helical" evidence="8">
    <location>
        <begin position="88"/>
        <end position="107"/>
    </location>
</feature>
<comment type="caution">
    <text evidence="10">The sequence shown here is derived from an EMBL/GenBank/DDBJ whole genome shotgun (WGS) entry which is preliminary data.</text>
</comment>
<accession>A0A1F5JYD3</accession>
<protein>
    <recommendedName>
        <fullName evidence="9">Glycosyltransferase RgtA/B/C/D-like domain-containing protein</fullName>
    </recommendedName>
</protein>
<evidence type="ECO:0000313" key="10">
    <source>
        <dbReference type="EMBL" id="OGE33540.1"/>
    </source>
</evidence>
<evidence type="ECO:0000259" key="9">
    <source>
        <dbReference type="Pfam" id="PF13231"/>
    </source>
</evidence>
<evidence type="ECO:0000256" key="5">
    <source>
        <dbReference type="ARBA" id="ARBA00022692"/>
    </source>
</evidence>
<reference evidence="10 11" key="1">
    <citation type="journal article" date="2016" name="Nat. Commun.">
        <title>Thousands of microbial genomes shed light on interconnected biogeochemical processes in an aquifer system.</title>
        <authorList>
            <person name="Anantharaman K."/>
            <person name="Brown C.T."/>
            <person name="Hug L.A."/>
            <person name="Sharon I."/>
            <person name="Castelle C.J."/>
            <person name="Probst A.J."/>
            <person name="Thomas B.C."/>
            <person name="Singh A."/>
            <person name="Wilkins M.J."/>
            <person name="Karaoz U."/>
            <person name="Brodie E.L."/>
            <person name="Williams K.H."/>
            <person name="Hubbard S.S."/>
            <person name="Banfield J.F."/>
        </authorList>
    </citation>
    <scope>NUCLEOTIDE SEQUENCE [LARGE SCALE GENOMIC DNA]</scope>
</reference>
<organism evidence="10 11">
    <name type="scientific">Candidatus Daviesbacteria bacterium RIFCSPHIGHO2_02_FULL_41_10</name>
    <dbReference type="NCBI Taxonomy" id="1797774"/>
    <lineage>
        <taxon>Bacteria</taxon>
        <taxon>Candidatus Daviesiibacteriota</taxon>
    </lineage>
</organism>
<evidence type="ECO:0000256" key="6">
    <source>
        <dbReference type="ARBA" id="ARBA00022989"/>
    </source>
</evidence>
<dbReference type="PANTHER" id="PTHR33908">
    <property type="entry name" value="MANNOSYLTRANSFERASE YKCB-RELATED"/>
    <property type="match status" value="1"/>
</dbReference>
<sequence length="529" mass="61081">MFTKRILLIIISIAIVARFIKLDWAPPHLSNDEIGAAYAAYSISKTLKDGTNHFLPLLWQSHGGYGTPLAVYVPLSSIMIFGNNDFAVRLPSAILGSLTIIFIGFLVRELTKNVKLALAASFLLAISPWHFSASRWALESNYALFFIVLGLYLFFLGLNNNRRWATIISSVSFVLSIYSYYTEWMLTPLILLLLMVFYRKTILKKKIYYLAILLFGILLIPLFTNFIRNLDSSRAVSEFISKDIVVSRLLAEHSSPIEKGQIILRAIMDKYSSYTSWDYLFFYGAKILPKENPYQFGFFLTPFIAAFILGLYKLKNYYEGNSNFIYFLLIISPIAASITEGEINNWRSLPLLLPVALITAAGTLYIWDLAKRNFCIKGLGLVLLSISFVYFFLVYFRHFPLQKAVGYQYGYKQIALFTGQHYSEFEKIIIDRRFGDKNYYYIGVPSSYIPFYTYLDPVKVQNARYLPNGIAFDKYEFREIDWASEKVKKNYLYVVPYDFILNPEHNLEIVHEIKLPNRQPAFKLYVLAD</sequence>
<keyword evidence="2" id="KW-1003">Cell membrane</keyword>
<dbReference type="InterPro" id="IPR038731">
    <property type="entry name" value="RgtA/B/C-like"/>
</dbReference>
<feature type="transmembrane region" description="Helical" evidence="8">
    <location>
        <begin position="324"/>
        <end position="343"/>
    </location>
</feature>
<dbReference type="Pfam" id="PF13231">
    <property type="entry name" value="PMT_2"/>
    <property type="match status" value="1"/>
</dbReference>
<keyword evidence="7 8" id="KW-0472">Membrane</keyword>
<name>A0A1F5JYD3_9BACT</name>
<dbReference type="InterPro" id="IPR050297">
    <property type="entry name" value="LipidA_mod_glycosyltrf_83"/>
</dbReference>
<dbReference type="PANTHER" id="PTHR33908:SF11">
    <property type="entry name" value="MEMBRANE PROTEIN"/>
    <property type="match status" value="1"/>
</dbReference>
<feature type="transmembrane region" description="Helical" evidence="8">
    <location>
        <begin position="113"/>
        <end position="130"/>
    </location>
</feature>
<keyword evidence="3" id="KW-0328">Glycosyltransferase</keyword>
<dbReference type="GO" id="GO:0009103">
    <property type="term" value="P:lipopolysaccharide biosynthetic process"/>
    <property type="evidence" value="ECO:0007669"/>
    <property type="project" value="UniProtKB-ARBA"/>
</dbReference>
<evidence type="ECO:0000256" key="2">
    <source>
        <dbReference type="ARBA" id="ARBA00022475"/>
    </source>
</evidence>
<proteinExistence type="predicted"/>
<evidence type="ECO:0000313" key="11">
    <source>
        <dbReference type="Proteomes" id="UP000177258"/>
    </source>
</evidence>
<feature type="transmembrane region" description="Helical" evidence="8">
    <location>
        <begin position="142"/>
        <end position="158"/>
    </location>
</feature>
<evidence type="ECO:0000256" key="1">
    <source>
        <dbReference type="ARBA" id="ARBA00004651"/>
    </source>
</evidence>
<feature type="transmembrane region" description="Helical" evidence="8">
    <location>
        <begin position="178"/>
        <end position="198"/>
    </location>
</feature>
<keyword evidence="4" id="KW-0808">Transferase</keyword>
<feature type="transmembrane region" description="Helical" evidence="8">
    <location>
        <begin position="207"/>
        <end position="227"/>
    </location>
</feature>
<gene>
    <name evidence="10" type="ORF">A3D83_01050</name>
</gene>
<evidence type="ECO:0000256" key="3">
    <source>
        <dbReference type="ARBA" id="ARBA00022676"/>
    </source>
</evidence>
<evidence type="ECO:0000256" key="8">
    <source>
        <dbReference type="SAM" id="Phobius"/>
    </source>
</evidence>